<evidence type="ECO:0000313" key="1">
    <source>
        <dbReference type="EMBL" id="EZA57351.1"/>
    </source>
</evidence>
<protein>
    <submittedName>
        <fullName evidence="1">Uncharacterized protein</fullName>
    </submittedName>
</protein>
<dbReference type="AlphaFoldDB" id="A0A026WNU4"/>
<proteinExistence type="predicted"/>
<name>A0A026WNU4_OOCBI</name>
<reference evidence="1 2" key="1">
    <citation type="journal article" date="2014" name="Curr. Biol.">
        <title>The genome of the clonal raider ant Cerapachys biroi.</title>
        <authorList>
            <person name="Oxley P.R."/>
            <person name="Ji L."/>
            <person name="Fetter-Pruneda I."/>
            <person name="McKenzie S.K."/>
            <person name="Li C."/>
            <person name="Hu H."/>
            <person name="Zhang G."/>
            <person name="Kronauer D.J."/>
        </authorList>
    </citation>
    <scope>NUCLEOTIDE SEQUENCE [LARGE SCALE GENOMIC DNA]</scope>
</reference>
<sequence>MHSSRASSFVGAAIRTRGPRFKSQLKTHEKRINEFARVQEKDSEKVRAKMQAKSENTRRWWQNFKTCKTTVLRNCGKIHKNEKRILRQRPEKMKRSSDVSLESEGLKGLIPKRVEERKIRRA</sequence>
<organism evidence="1 2">
    <name type="scientific">Ooceraea biroi</name>
    <name type="common">Clonal raider ant</name>
    <name type="synonym">Cerapachys biroi</name>
    <dbReference type="NCBI Taxonomy" id="2015173"/>
    <lineage>
        <taxon>Eukaryota</taxon>
        <taxon>Metazoa</taxon>
        <taxon>Ecdysozoa</taxon>
        <taxon>Arthropoda</taxon>
        <taxon>Hexapoda</taxon>
        <taxon>Insecta</taxon>
        <taxon>Pterygota</taxon>
        <taxon>Neoptera</taxon>
        <taxon>Endopterygota</taxon>
        <taxon>Hymenoptera</taxon>
        <taxon>Apocrita</taxon>
        <taxon>Aculeata</taxon>
        <taxon>Formicoidea</taxon>
        <taxon>Formicidae</taxon>
        <taxon>Dorylinae</taxon>
        <taxon>Ooceraea</taxon>
    </lineage>
</organism>
<keyword evidence="2" id="KW-1185">Reference proteome</keyword>
<dbReference type="Proteomes" id="UP000053097">
    <property type="component" value="Unassembled WGS sequence"/>
</dbReference>
<gene>
    <name evidence="1" type="ORF">X777_02602</name>
</gene>
<accession>A0A026WNU4</accession>
<evidence type="ECO:0000313" key="2">
    <source>
        <dbReference type="Proteomes" id="UP000053097"/>
    </source>
</evidence>
<dbReference type="EMBL" id="KK107151">
    <property type="protein sequence ID" value="EZA57351.1"/>
    <property type="molecule type" value="Genomic_DNA"/>
</dbReference>